<reference evidence="2" key="1">
    <citation type="submission" date="2022-08" db="EMBL/GenBank/DDBJ databases">
        <title>Complete genome of Mycoplasma iguanae type strain 2327.</title>
        <authorList>
            <person name="Spergser J."/>
        </authorList>
    </citation>
    <scope>NUCLEOTIDE SEQUENCE</scope>
    <source>
        <strain evidence="2">2327</strain>
    </source>
</reference>
<keyword evidence="1" id="KW-1133">Transmembrane helix</keyword>
<feature type="transmembrane region" description="Helical" evidence="1">
    <location>
        <begin position="21"/>
        <end position="41"/>
    </location>
</feature>
<keyword evidence="1" id="KW-0812">Transmembrane</keyword>
<keyword evidence="3" id="KW-1185">Reference proteome</keyword>
<dbReference type="Proteomes" id="UP001059252">
    <property type="component" value="Chromosome"/>
</dbReference>
<feature type="transmembrane region" description="Helical" evidence="1">
    <location>
        <begin position="120"/>
        <end position="143"/>
    </location>
</feature>
<evidence type="ECO:0000313" key="3">
    <source>
        <dbReference type="Proteomes" id="UP001059252"/>
    </source>
</evidence>
<accession>A0ABY5R8R6</accession>
<protein>
    <recommendedName>
        <fullName evidence="4">DUF2569 domain-containing protein</fullName>
    </recommendedName>
</protein>
<organism evidence="2 3">
    <name type="scientific">Mycoplasma iguanae</name>
    <dbReference type="NCBI Taxonomy" id="292461"/>
    <lineage>
        <taxon>Bacteria</taxon>
        <taxon>Bacillati</taxon>
        <taxon>Mycoplasmatota</taxon>
        <taxon>Mollicutes</taxon>
        <taxon>Mycoplasmataceae</taxon>
        <taxon>Mycoplasma</taxon>
    </lineage>
</organism>
<evidence type="ECO:0000313" key="2">
    <source>
        <dbReference type="EMBL" id="UVD81676.1"/>
    </source>
</evidence>
<dbReference type="EMBL" id="CP102734">
    <property type="protein sequence ID" value="UVD81676.1"/>
    <property type="molecule type" value="Genomic_DNA"/>
</dbReference>
<name>A0ABY5R8R6_9MOLU</name>
<sequence>MFKPKENLEKKDLHKLKISCFILLGIFTFWVLSGIILYIMILTIGTSEVSKAISKKFTIVYNWSFVSLNIITVPIMIYFYFISFYLKKKTWFKIISLSLTVYIISQILMEVLDTISAVKYNYVILALTFIVWVSFLFYLYYFWEKYKESKKHLNL</sequence>
<proteinExistence type="predicted"/>
<dbReference type="RefSeq" id="WP_258210850.1">
    <property type="nucleotide sequence ID" value="NZ_CP102734.1"/>
</dbReference>
<evidence type="ECO:0008006" key="4">
    <source>
        <dbReference type="Google" id="ProtNLM"/>
    </source>
</evidence>
<keyword evidence="1" id="KW-0472">Membrane</keyword>
<evidence type="ECO:0000256" key="1">
    <source>
        <dbReference type="SAM" id="Phobius"/>
    </source>
</evidence>
<gene>
    <name evidence="2" type="ORF">NV226_03045</name>
</gene>
<feature type="transmembrane region" description="Helical" evidence="1">
    <location>
        <begin position="90"/>
        <end position="108"/>
    </location>
</feature>
<feature type="transmembrane region" description="Helical" evidence="1">
    <location>
        <begin position="61"/>
        <end position="81"/>
    </location>
</feature>